<dbReference type="EMBL" id="CP084506">
    <property type="protein sequence ID" value="UCQ01788.1"/>
    <property type="molecule type" value="Genomic_DNA"/>
</dbReference>
<evidence type="ECO:0000313" key="1">
    <source>
        <dbReference type="EMBL" id="UCQ01788.1"/>
    </source>
</evidence>
<protein>
    <submittedName>
        <fullName evidence="1">SpoIIE family protein phosphatase</fullName>
    </submittedName>
</protein>
<keyword evidence="2" id="KW-1185">Reference proteome</keyword>
<organism evidence="1 2">
    <name type="scientific">Edwardsiella tarda ATCC 15947 = NBRC 105688</name>
    <dbReference type="NCBI Taxonomy" id="667121"/>
    <lineage>
        <taxon>Bacteria</taxon>
        <taxon>Pseudomonadati</taxon>
        <taxon>Pseudomonadota</taxon>
        <taxon>Gammaproteobacteria</taxon>
        <taxon>Enterobacterales</taxon>
        <taxon>Hafniaceae</taxon>
        <taxon>Edwardsiella</taxon>
    </lineage>
</organism>
<dbReference type="Proteomes" id="UP000245918">
    <property type="component" value="Chromosome"/>
</dbReference>
<gene>
    <name evidence="1" type="ORF">DCL27_03840</name>
</gene>
<name>A0AC61TLY1_EDWTA</name>
<proteinExistence type="predicted"/>
<evidence type="ECO:0000313" key="2">
    <source>
        <dbReference type="Proteomes" id="UP000245918"/>
    </source>
</evidence>
<accession>A0AC61TLY1</accession>
<reference evidence="1" key="1">
    <citation type="submission" date="2021-09" db="EMBL/GenBank/DDBJ databases">
        <title>Comparative genomics of Edwardsiella genus reveals species-based diversity.</title>
        <authorList>
            <person name="Tekedar H.C."/>
            <person name="Kumru S."/>
            <person name="Waldbieser G.C."/>
            <person name="Reichley S.R."/>
            <person name="Lawrence M.L."/>
            <person name="Griffin M.J."/>
        </authorList>
    </citation>
    <scope>NUCLEOTIDE SEQUENCE</scope>
    <source>
        <strain evidence="1">ATCC 15947</strain>
    </source>
</reference>
<sequence>MGVVAENSLLADTVLIVDDSPGYRRLLATILARWHYRVIEAEDGEQALACLARHQVHIVISDWEMPLMDGATLCRAIRARDYGHYVYLILLTIRQSSEDLVAGMEAGADDFLTKPLNQGQLRSRLHAAQRIISLESTLAARNATLAHAYQQIESDLQAAAAMQRSLLPGHDQILNGVHADWLFLPSTYVSGDLLNYFMLDTHHLGFYCVDVAGHGVSAAMLAQSVAREFNSALLTHSLLFSAQDASPAPPQAVAGELNRRFCLEQQDDGIVRYFTLIYGVLDTRDGRLRLCQAGHPTPLWLQAEGGLRRVGDGGLPIGLFDWATYEEQALTLAPGDRLCLYSDGISECYSPQGEQFGEARLCQLLQAQRRATVPEALATLAEALAQWHSPEAAMPRQPFADDISLLMITRCAASGASREERV</sequence>